<protein>
    <recommendedName>
        <fullName evidence="1">HTH cro/C1-type domain-containing protein</fullName>
    </recommendedName>
</protein>
<accession>Q8VLW8</accession>
<evidence type="ECO:0000313" key="2">
    <source>
        <dbReference type="EMBL" id="AAL67619.1"/>
    </source>
</evidence>
<dbReference type="GO" id="GO:0003677">
    <property type="term" value="F:DNA binding"/>
    <property type="evidence" value="ECO:0007669"/>
    <property type="project" value="InterPro"/>
</dbReference>
<feature type="domain" description="HTH cro/C1-type" evidence="1">
    <location>
        <begin position="8"/>
        <end position="63"/>
    </location>
</feature>
<dbReference type="PROSITE" id="PS50943">
    <property type="entry name" value="HTH_CROC1"/>
    <property type="match status" value="1"/>
</dbReference>
<reference evidence="3" key="3">
    <citation type="submission" date="2014-08" db="EMBL/GenBank/DDBJ databases">
        <title>Comparative genomics of MRSA.</title>
        <authorList>
            <person name="Yamamoto T."/>
        </authorList>
    </citation>
    <scope>NUCLEOTIDE SEQUENCE</scope>
    <source>
        <strain evidence="3">OC3</strain>
    </source>
</reference>
<reference evidence="2" key="1">
    <citation type="journal article" date="1998" name="Mol. Microbiol.">
        <title>The gene for toxic shock toxin is carried by a family of mobile pathogenicity islands in Staphylococcus aureus.</title>
        <authorList>
            <person name="Lindsay J.A."/>
            <person name="Ruzin A."/>
            <person name="Ross H.F."/>
            <person name="Kurepina N."/>
            <person name="Novick R.P."/>
        </authorList>
    </citation>
    <scope>NUCLEOTIDE SEQUENCE</scope>
    <source>
        <strain evidence="2">RN4282</strain>
    </source>
</reference>
<sequence>MLILNNNLSLLMGKHRVTASKLSTVTGISRTSIHGLYHERTENPDTKTVMKLCEYFNITPNEFFGIIEKEGVK</sequence>
<evidence type="ECO:0000313" key="3">
    <source>
        <dbReference type="EMBL" id="BAQ25954.1"/>
    </source>
</evidence>
<dbReference type="InterPro" id="IPR010982">
    <property type="entry name" value="Lambda_DNA-bd_dom_sf"/>
</dbReference>
<dbReference type="SMART" id="SM00530">
    <property type="entry name" value="HTH_XRE"/>
    <property type="match status" value="1"/>
</dbReference>
<dbReference type="SUPFAM" id="SSF47413">
    <property type="entry name" value="lambda repressor-like DNA-binding domains"/>
    <property type="match status" value="1"/>
</dbReference>
<dbReference type="Gene3D" id="1.10.260.40">
    <property type="entry name" value="lambda repressor-like DNA-binding domains"/>
    <property type="match status" value="1"/>
</dbReference>
<dbReference type="EMBL" id="U93688">
    <property type="protein sequence ID" value="AAL67619.1"/>
    <property type="molecule type" value="Genomic_DNA"/>
</dbReference>
<reference evidence="2" key="2">
    <citation type="submission" date="2002-01" db="EMBL/GenBank/DDBJ databases">
        <authorList>
            <person name="Barry P.C."/>
            <person name="Novick R.P."/>
        </authorList>
    </citation>
    <scope>NUCLEOTIDE SEQUENCE</scope>
    <source>
        <strain evidence="2">RN4282</strain>
    </source>
</reference>
<dbReference type="EMBL" id="AB983198">
    <property type="protein sequence ID" value="BAQ25954.1"/>
    <property type="molecule type" value="Genomic_DNA"/>
</dbReference>
<dbReference type="AlphaFoldDB" id="Q8VLW8"/>
<dbReference type="InterPro" id="IPR001387">
    <property type="entry name" value="Cro/C1-type_HTH"/>
</dbReference>
<name>Q8VLW8_STAAU</name>
<proteinExistence type="predicted"/>
<organism evidence="2">
    <name type="scientific">Staphylococcus aureus</name>
    <dbReference type="NCBI Taxonomy" id="1280"/>
    <lineage>
        <taxon>Bacteria</taxon>
        <taxon>Bacillati</taxon>
        <taxon>Bacillota</taxon>
        <taxon>Bacilli</taxon>
        <taxon>Bacillales</taxon>
        <taxon>Staphylococcaceae</taxon>
        <taxon>Staphylococcus</taxon>
    </lineage>
</organism>
<evidence type="ECO:0000259" key="1">
    <source>
        <dbReference type="PROSITE" id="PS50943"/>
    </source>
</evidence>
<dbReference type="Pfam" id="PF13443">
    <property type="entry name" value="HTH_26"/>
    <property type="match status" value="1"/>
</dbReference>